<sequence length="241" mass="27431">MGEQPSDQATVLAPDVEQIIRPIVQHFSGRPVTPEAVLWPNADDLPHRFRALMNGIDWSRFTAANPLRLLDLGCGPGFLLDYLSHAGLIDKVDYTGIDLSPEILAEAERRWPEQKFLLRDIRKTPFADGVFDYAILCGVFTVRFSLSNDDMRKLMLETLEATWPSVRQGLSYNVMSKHVDWEREDLFHLPCDEAIDIARKNLGTRQVRIMHDYGLYEYACIVSREPLRDGSPLPANWFGAS</sequence>
<proteinExistence type="predicted"/>
<protein>
    <submittedName>
        <fullName evidence="2">Class I SAM-dependent methyltransferase</fullName>
    </submittedName>
</protein>
<gene>
    <name evidence="2" type="ORF">KFK14_15045</name>
</gene>
<keyword evidence="2" id="KW-0489">Methyltransferase</keyword>
<dbReference type="AlphaFoldDB" id="A0A975Q0G6"/>
<dbReference type="SUPFAM" id="SSF53335">
    <property type="entry name" value="S-adenosyl-L-methionine-dependent methyltransferases"/>
    <property type="match status" value="1"/>
</dbReference>
<dbReference type="EMBL" id="CP073910">
    <property type="protein sequence ID" value="QUT04378.1"/>
    <property type="molecule type" value="Genomic_DNA"/>
</dbReference>
<evidence type="ECO:0000259" key="1">
    <source>
        <dbReference type="Pfam" id="PF13649"/>
    </source>
</evidence>
<dbReference type="InterPro" id="IPR029063">
    <property type="entry name" value="SAM-dependent_MTases_sf"/>
</dbReference>
<dbReference type="GO" id="GO:0008168">
    <property type="term" value="F:methyltransferase activity"/>
    <property type="evidence" value="ECO:0007669"/>
    <property type="project" value="UniProtKB-KW"/>
</dbReference>
<organism evidence="2 3">
    <name type="scientific">Sphingobium phenoxybenzoativorans</name>
    <dbReference type="NCBI Taxonomy" id="1592790"/>
    <lineage>
        <taxon>Bacteria</taxon>
        <taxon>Pseudomonadati</taxon>
        <taxon>Pseudomonadota</taxon>
        <taxon>Alphaproteobacteria</taxon>
        <taxon>Sphingomonadales</taxon>
        <taxon>Sphingomonadaceae</taxon>
        <taxon>Sphingobium</taxon>
    </lineage>
</organism>
<dbReference type="CDD" id="cd02440">
    <property type="entry name" value="AdoMet_MTases"/>
    <property type="match status" value="1"/>
</dbReference>
<evidence type="ECO:0000313" key="2">
    <source>
        <dbReference type="EMBL" id="QUT04378.1"/>
    </source>
</evidence>
<dbReference type="GO" id="GO:0032259">
    <property type="term" value="P:methylation"/>
    <property type="evidence" value="ECO:0007669"/>
    <property type="project" value="UniProtKB-KW"/>
</dbReference>
<name>A0A975Q0G6_9SPHN</name>
<dbReference type="Pfam" id="PF13649">
    <property type="entry name" value="Methyltransf_25"/>
    <property type="match status" value="1"/>
</dbReference>
<keyword evidence="3" id="KW-1185">Reference proteome</keyword>
<dbReference type="KEGG" id="spph:KFK14_15045"/>
<dbReference type="RefSeq" id="WP_212608208.1">
    <property type="nucleotide sequence ID" value="NZ_CP073910.1"/>
</dbReference>
<dbReference type="InterPro" id="IPR041698">
    <property type="entry name" value="Methyltransf_25"/>
</dbReference>
<dbReference type="Gene3D" id="3.40.50.150">
    <property type="entry name" value="Vaccinia Virus protein VP39"/>
    <property type="match status" value="1"/>
</dbReference>
<keyword evidence="2" id="KW-0808">Transferase</keyword>
<reference evidence="2" key="1">
    <citation type="submission" date="2021-04" db="EMBL/GenBank/DDBJ databases">
        <title>Isolation of p-tert-butylphenol degrading bacteria Sphingobium phenoxybenzoativorans Tas13 from active sludge.</title>
        <authorList>
            <person name="Li Y."/>
        </authorList>
    </citation>
    <scope>NUCLEOTIDE SEQUENCE</scope>
    <source>
        <strain evidence="2">Tas13</strain>
    </source>
</reference>
<accession>A0A975Q0G6</accession>
<feature type="domain" description="Methyltransferase" evidence="1">
    <location>
        <begin position="70"/>
        <end position="157"/>
    </location>
</feature>
<evidence type="ECO:0000313" key="3">
    <source>
        <dbReference type="Proteomes" id="UP000681425"/>
    </source>
</evidence>
<dbReference type="Proteomes" id="UP000681425">
    <property type="component" value="Chromosome"/>
</dbReference>